<evidence type="ECO:0000313" key="2">
    <source>
        <dbReference type="Proteomes" id="UP001595476"/>
    </source>
</evidence>
<dbReference type="RefSeq" id="WP_386716196.1">
    <property type="nucleotide sequence ID" value="NZ_JBHRSZ010000002.1"/>
</dbReference>
<reference evidence="2" key="1">
    <citation type="journal article" date="2019" name="Int. J. Syst. Evol. Microbiol.">
        <title>The Global Catalogue of Microorganisms (GCM) 10K type strain sequencing project: providing services to taxonomists for standard genome sequencing and annotation.</title>
        <authorList>
            <consortium name="The Broad Institute Genomics Platform"/>
            <consortium name="The Broad Institute Genome Sequencing Center for Infectious Disease"/>
            <person name="Wu L."/>
            <person name="Ma J."/>
        </authorList>
    </citation>
    <scope>NUCLEOTIDE SEQUENCE [LARGE SCALE GENOMIC DNA]</scope>
    <source>
        <strain evidence="2">KCTC 52438</strain>
    </source>
</reference>
<organism evidence="1 2">
    <name type="scientific">Litoribrevibacter euphylliae</name>
    <dbReference type="NCBI Taxonomy" id="1834034"/>
    <lineage>
        <taxon>Bacteria</taxon>
        <taxon>Pseudomonadati</taxon>
        <taxon>Pseudomonadota</taxon>
        <taxon>Gammaproteobacteria</taxon>
        <taxon>Oceanospirillales</taxon>
        <taxon>Oceanospirillaceae</taxon>
        <taxon>Litoribrevibacter</taxon>
    </lineage>
</organism>
<keyword evidence="2" id="KW-1185">Reference proteome</keyword>
<comment type="caution">
    <text evidence="1">The sequence shown here is derived from an EMBL/GenBank/DDBJ whole genome shotgun (WGS) entry which is preliminary data.</text>
</comment>
<proteinExistence type="predicted"/>
<gene>
    <name evidence="1" type="ORF">ACFOEK_03445</name>
</gene>
<sequence>MKVVRVMCSIQEGSLGQKKIKQLESVMKSTYQAHFGAQYRLVFIWLNIPYEQSYLAGELSTASTVQMPVEDGLPPEQRHPFMSEICAKWQHITGCNKNEIILASSDMTHVNAFYDAMDARFNPALRRKTKRKMLMSLLKGYLRKGYLNTSVNL</sequence>
<dbReference type="EMBL" id="JBHRSZ010000002">
    <property type="protein sequence ID" value="MFC3150071.1"/>
    <property type="molecule type" value="Genomic_DNA"/>
</dbReference>
<dbReference type="InterPro" id="IPR014347">
    <property type="entry name" value="Tautomerase/MIF_sf"/>
</dbReference>
<accession>A0ABV7HEU3</accession>
<protein>
    <submittedName>
        <fullName evidence="1">Uncharacterized protein</fullName>
    </submittedName>
</protein>
<name>A0ABV7HEU3_9GAMM</name>
<dbReference type="Gene3D" id="3.30.429.10">
    <property type="entry name" value="Macrophage Migration Inhibitory Factor"/>
    <property type="match status" value="1"/>
</dbReference>
<dbReference type="Proteomes" id="UP001595476">
    <property type="component" value="Unassembled WGS sequence"/>
</dbReference>
<evidence type="ECO:0000313" key="1">
    <source>
        <dbReference type="EMBL" id="MFC3150071.1"/>
    </source>
</evidence>